<dbReference type="EMBL" id="CP120682">
    <property type="protein sequence ID" value="WKN40401.1"/>
    <property type="molecule type" value="Genomic_DNA"/>
</dbReference>
<sequence length="1003" mass="114141">MVFKIAYFLFPALLLAIFTEPSAAQGGLPHDFLERAQQQFSQNQYDSASYYAKLALKSAVTSTDQAEAYYELGRAQRRLDFYADAQASLANAIRLTQDSNLTAQAHYELGKSYSDIVRPEVAIYHFQRAMLFNPDTLDLVRINEGIADEYNYYYFDYTEAEKYYEKALAYLQSLPNTHEAVLLRLLYNLATTHHRREDYFTALDYAQRATRLAQETQSINLGVCYSLLGMIYHQQREYDLGIVAYKNAVAQATSNGNDDNPDLGKLYNNLGLLYAEIEQHQTAITYYRKAQAIAMSDHYPRAQADLADSYQYLGNAYTKLHTFTTAQNFLNQALYLKRDFYGDQHPEVATALEAFARYYEEQNQLDSALIFQQQALVATIPSFSQLLIDKNPSWSQLQDYSDSYQILNTKARLLHHRYLLSGTTDDLTLAISTFLLADSLMHLHRVSYENENSQLLLLEDQKLMYEIAIESCYLKYQNTPEEQYLRYALYFIERSKAAILWDVLRDVSTKSNLGVSDSLQQAERSLRTQLARVVNDITELERQVVSDSSALPALQQKRFQILRRQRDLQAQLQDAYPNYVQLKYASPSLPWEQLQKRIADGTQHILEFFWGESYVYSMRLSRGNIRFHRIAVADSLTAPIAAMQLLLQRGPSPDHYQEETAQYINSAFTVYQQFIAPVLPLDSLSVPFLTIIPDGPLAYLPFEALLTQQVTIIEEPDYRKLPYLLAQSAIQYAPSLQVLLNTDESSRGGNAHLRLLAFGFTDRRTRAIDKTQNHLEELPGTYKEVSAIGKLTSARLFSGPEASETRFKHDAESYQIIHLALHGKADTINPSNNVLFFPATPDSSNDGQLHSFELYDLQLKNTKLAVLSACETGTGSWKAGEGVYSMGRGFAYAGCPSIIMSLWKVNDVFTAQIMPTLYRLLYKGARVDKALQKAKLRYIKQANKYEAHPSFWAAFVLQGEASPVVRYQHTYWVAIVILLISLGYFGSGVLRKKKAGAMHPATL</sequence>
<dbReference type="SUPFAM" id="SSF48452">
    <property type="entry name" value="TPR-like"/>
    <property type="match status" value="3"/>
</dbReference>
<reference evidence="5" key="1">
    <citation type="journal article" date="2023" name="Comput. Struct. Biotechnol. J.">
        <title>Discovery of a novel marine Bacteroidetes with a rich repertoire of carbohydrate-active enzymes.</title>
        <authorList>
            <person name="Chen B."/>
            <person name="Liu G."/>
            <person name="Chen Q."/>
            <person name="Wang H."/>
            <person name="Liu L."/>
            <person name="Tang K."/>
        </authorList>
    </citation>
    <scope>NUCLEOTIDE SEQUENCE</scope>
    <source>
        <strain evidence="5">TK19036</strain>
    </source>
</reference>
<protein>
    <submittedName>
        <fullName evidence="5">CHAT domain-containing protein</fullName>
    </submittedName>
</protein>
<dbReference type="InterPro" id="IPR011990">
    <property type="entry name" value="TPR-like_helical_dom_sf"/>
</dbReference>
<reference evidence="5" key="2">
    <citation type="journal article" date="2024" name="Antonie Van Leeuwenhoek">
        <title>Roseihalotalea indica gen. nov., sp. nov., a halophilic Bacteroidetes from mesopelagic Southwest Indian Ocean with higher carbohydrate metabolic potential.</title>
        <authorList>
            <person name="Chen B."/>
            <person name="Zhang M."/>
            <person name="Lin D."/>
            <person name="Ye J."/>
            <person name="Tang K."/>
        </authorList>
    </citation>
    <scope>NUCLEOTIDE SEQUENCE</scope>
    <source>
        <strain evidence="5">TK19036</strain>
    </source>
</reference>
<keyword evidence="1" id="KW-0802">TPR repeat</keyword>
<dbReference type="InterPro" id="IPR024983">
    <property type="entry name" value="CHAT_dom"/>
</dbReference>
<keyword evidence="3" id="KW-0732">Signal</keyword>
<dbReference type="PANTHER" id="PTHR10098">
    <property type="entry name" value="RAPSYN-RELATED"/>
    <property type="match status" value="1"/>
</dbReference>
<dbReference type="Pfam" id="PF13424">
    <property type="entry name" value="TPR_12"/>
    <property type="match status" value="3"/>
</dbReference>
<dbReference type="Pfam" id="PF12770">
    <property type="entry name" value="CHAT"/>
    <property type="match status" value="1"/>
</dbReference>
<name>A0AA49Q0G6_9BACT</name>
<dbReference type="InterPro" id="IPR019734">
    <property type="entry name" value="TPR_rpt"/>
</dbReference>
<dbReference type="PROSITE" id="PS50005">
    <property type="entry name" value="TPR"/>
    <property type="match status" value="4"/>
</dbReference>
<evidence type="ECO:0000256" key="1">
    <source>
        <dbReference type="PROSITE-ProRule" id="PRU00339"/>
    </source>
</evidence>
<feature type="transmembrane region" description="Helical" evidence="2">
    <location>
        <begin position="971"/>
        <end position="990"/>
    </location>
</feature>
<feature type="repeat" description="TPR" evidence="1">
    <location>
        <begin position="307"/>
        <end position="340"/>
    </location>
</feature>
<evidence type="ECO:0000256" key="3">
    <source>
        <dbReference type="SAM" id="SignalP"/>
    </source>
</evidence>
<evidence type="ECO:0000259" key="4">
    <source>
        <dbReference type="Pfam" id="PF12770"/>
    </source>
</evidence>
<feature type="signal peptide" evidence="3">
    <location>
        <begin position="1"/>
        <end position="23"/>
    </location>
</feature>
<feature type="repeat" description="TPR" evidence="1">
    <location>
        <begin position="103"/>
        <end position="136"/>
    </location>
</feature>
<evidence type="ECO:0000256" key="2">
    <source>
        <dbReference type="SAM" id="Phobius"/>
    </source>
</evidence>
<feature type="domain" description="CHAT" evidence="4">
    <location>
        <begin position="669"/>
        <end position="960"/>
    </location>
</feature>
<organism evidence="5">
    <name type="scientific">Roseihalotalea indica</name>
    <dbReference type="NCBI Taxonomy" id="2867963"/>
    <lineage>
        <taxon>Bacteria</taxon>
        <taxon>Pseudomonadati</taxon>
        <taxon>Bacteroidota</taxon>
        <taxon>Cytophagia</taxon>
        <taxon>Cytophagales</taxon>
        <taxon>Catalimonadaceae</taxon>
        <taxon>Roseihalotalea</taxon>
    </lineage>
</organism>
<proteinExistence type="predicted"/>
<keyword evidence="2" id="KW-0812">Transmembrane</keyword>
<dbReference type="SMART" id="SM00028">
    <property type="entry name" value="TPR"/>
    <property type="match status" value="7"/>
</dbReference>
<gene>
    <name evidence="5" type="ORF">K4G66_31280</name>
</gene>
<keyword evidence="2" id="KW-0472">Membrane</keyword>
<evidence type="ECO:0000313" key="5">
    <source>
        <dbReference type="EMBL" id="WKN40401.1"/>
    </source>
</evidence>
<dbReference type="Gene3D" id="1.25.40.10">
    <property type="entry name" value="Tetratricopeptide repeat domain"/>
    <property type="match status" value="3"/>
</dbReference>
<feature type="repeat" description="TPR" evidence="1">
    <location>
        <begin position="66"/>
        <end position="99"/>
    </location>
</feature>
<feature type="chain" id="PRO_5041413768" evidence="3">
    <location>
        <begin position="24"/>
        <end position="1003"/>
    </location>
</feature>
<accession>A0AA49Q0G6</accession>
<keyword evidence="2" id="KW-1133">Transmembrane helix</keyword>
<dbReference type="PANTHER" id="PTHR10098:SF108">
    <property type="entry name" value="TETRATRICOPEPTIDE REPEAT PROTEIN 28"/>
    <property type="match status" value="1"/>
</dbReference>
<feature type="repeat" description="TPR" evidence="1">
    <location>
        <begin position="264"/>
        <end position="297"/>
    </location>
</feature>
<dbReference type="AlphaFoldDB" id="A0AA49Q0G6"/>